<proteinExistence type="predicted"/>
<accession>A0ABT3C5U0</accession>
<protein>
    <submittedName>
        <fullName evidence="2">TQXA domain-containing protein</fullName>
    </submittedName>
</protein>
<dbReference type="EMBL" id="JACKTY010000012">
    <property type="protein sequence ID" value="MCV7224822.1"/>
    <property type="molecule type" value="Genomic_DNA"/>
</dbReference>
<dbReference type="InterPro" id="IPR023849">
    <property type="entry name" value="TQXA_dom"/>
</dbReference>
<dbReference type="InterPro" id="IPR013552">
    <property type="entry name" value="Thioester_dom"/>
</dbReference>
<dbReference type="Pfam" id="PF08341">
    <property type="entry name" value="TED"/>
    <property type="match status" value="1"/>
</dbReference>
<name>A0ABT3C5U0_9MYCO</name>
<feature type="domain" description="Thioester" evidence="1">
    <location>
        <begin position="103"/>
        <end position="163"/>
    </location>
</feature>
<dbReference type="RefSeq" id="WP_264065575.1">
    <property type="nucleotide sequence ID" value="NZ_JACKTY010000012.1"/>
</dbReference>
<dbReference type="NCBIfam" id="TIGR03934">
    <property type="entry name" value="TQXA_dom"/>
    <property type="match status" value="1"/>
</dbReference>
<evidence type="ECO:0000313" key="3">
    <source>
        <dbReference type="Proteomes" id="UP001526201"/>
    </source>
</evidence>
<sequence length="421" mass="45032">MTMLSAEILQPVRTRPAVTVRRRVRPRPAAEISRMTRYRGGTYSHTVDTIAFTDGTTARTDLIRLNPNIEAYSLDFTGIAPMTPSRYAVDSWSALPNLRAHVFEAEVDWILRNSFPHLRTGDLSKRLRAAGYPLGRGNISEHEAIAATQAAIWHLTNGLELDTRPRNVPSRTVRTTDGVIAEFDDEPELGGYTVDITADAPSTVVLQKSTDGKSWRDVASSALTVAEGVGNHRKSLGVGATIAASRHGRGRRGHRFYRLRAIGSATIGEIGFSLNGSGSYRNSERTVHLYNYLLAGARRARATSTAPRLSAAGASADAGLIGPFRLSFTNSAALSVPTGELVGSDGAEISGPIQPGTVFYLRPHPGTASSTVTMTVPGGVDGFGGRVLTGVALDEAANRFTPLALAVPANLVVDFEISWGR</sequence>
<gene>
    <name evidence="2" type="ORF">H7J73_02040</name>
</gene>
<reference evidence="2 3" key="1">
    <citation type="journal article" date="2022" name="BMC Genomics">
        <title>Comparative genome analysis of mycobacteria focusing on tRNA and non-coding RNA.</title>
        <authorList>
            <person name="Behra P.R.K."/>
            <person name="Pettersson B.M.F."/>
            <person name="Ramesh M."/>
            <person name="Das S."/>
            <person name="Dasgupta S."/>
            <person name="Kirsebom L.A."/>
        </authorList>
    </citation>
    <scope>NUCLEOTIDE SEQUENCE [LARGE SCALE GENOMIC DNA]</scope>
    <source>
        <strain evidence="2 3">DSM 44078</strain>
    </source>
</reference>
<evidence type="ECO:0000313" key="2">
    <source>
        <dbReference type="EMBL" id="MCV7224822.1"/>
    </source>
</evidence>
<organism evidence="2 3">
    <name type="scientific">Mycolicibacterium komossense</name>
    <dbReference type="NCBI Taxonomy" id="1779"/>
    <lineage>
        <taxon>Bacteria</taxon>
        <taxon>Bacillati</taxon>
        <taxon>Actinomycetota</taxon>
        <taxon>Actinomycetes</taxon>
        <taxon>Mycobacteriales</taxon>
        <taxon>Mycobacteriaceae</taxon>
        <taxon>Mycolicibacterium</taxon>
    </lineage>
</organism>
<evidence type="ECO:0000259" key="1">
    <source>
        <dbReference type="Pfam" id="PF08341"/>
    </source>
</evidence>
<dbReference type="Proteomes" id="UP001526201">
    <property type="component" value="Unassembled WGS sequence"/>
</dbReference>
<keyword evidence="3" id="KW-1185">Reference proteome</keyword>
<dbReference type="Gene3D" id="1.10.150.480">
    <property type="match status" value="1"/>
</dbReference>
<comment type="caution">
    <text evidence="2">The sequence shown here is derived from an EMBL/GenBank/DDBJ whole genome shotgun (WGS) entry which is preliminary data.</text>
</comment>